<evidence type="ECO:0000259" key="8">
    <source>
        <dbReference type="PROSITE" id="PS51349"/>
    </source>
</evidence>
<feature type="binding site" evidence="7">
    <location>
        <position position="215"/>
    </location>
    <ligand>
        <name>FMN</name>
        <dbReference type="ChEBI" id="CHEBI:58210"/>
    </ligand>
</feature>
<evidence type="ECO:0000256" key="2">
    <source>
        <dbReference type="ARBA" id="ARBA00022630"/>
    </source>
</evidence>
<feature type="active site" description="Proton acceptor" evidence="6">
    <location>
        <position position="239"/>
    </location>
</feature>
<feature type="binding site" evidence="7">
    <location>
        <begin position="270"/>
        <end position="274"/>
    </location>
    <ligand>
        <name>FMN</name>
        <dbReference type="ChEBI" id="CHEBI:58210"/>
    </ligand>
</feature>
<dbReference type="SUPFAM" id="SSF51395">
    <property type="entry name" value="FMN-linked oxidoreductases"/>
    <property type="match status" value="1"/>
</dbReference>
<name>A0A6N7X9V4_9ACTN</name>
<comment type="similarity">
    <text evidence="5">Belongs to the FMN-dependent alpha-hydroxy acid dehydrogenase family.</text>
</comment>
<organism evidence="9 10">
    <name type="scientific">Parafannyhessea umbonata</name>
    <dbReference type="NCBI Taxonomy" id="604330"/>
    <lineage>
        <taxon>Bacteria</taxon>
        <taxon>Bacillati</taxon>
        <taxon>Actinomycetota</taxon>
        <taxon>Coriobacteriia</taxon>
        <taxon>Coriobacteriales</taxon>
        <taxon>Atopobiaceae</taxon>
        <taxon>Parafannyhessea</taxon>
    </lineage>
</organism>
<proteinExistence type="inferred from homology"/>
<sequence length="341" mass="35846">MEYKELAAAARGNMGPWCKACPVCNGRACGSHMPGPGSKGTGAVAARNFEAWQDVRVQMDTIHEAYDADTSVELFDRRLSVPVMIGPLGDVKLHYGDKWEMEDYNSCILHAAAKAGSLAWTGDGMIASIHESAVHDIRELGGCGVTTIKPWNLDTVMQKLELAFTARPAAVAMDIDAAGLPFLKGFQPPAGPKSVAELRQVADACHAHDTPFVLKGVMGVRAARKAAEAGADAIVVSNHGGRVQDGVPATAEVLPAIAREVGGDLKVLVDGGIRSGLDVFRALALGADACLVCRPFAVVTYGAGAEGVTDYFAQLARELRDTMEMCGARTVAGIDAEMLAL</sequence>
<keyword evidence="3 7" id="KW-0288">FMN</keyword>
<evidence type="ECO:0000256" key="1">
    <source>
        <dbReference type="ARBA" id="ARBA00001917"/>
    </source>
</evidence>
<evidence type="ECO:0000313" key="9">
    <source>
        <dbReference type="EMBL" id="MST61062.1"/>
    </source>
</evidence>
<dbReference type="GO" id="GO:0016491">
    <property type="term" value="F:oxidoreductase activity"/>
    <property type="evidence" value="ECO:0007669"/>
    <property type="project" value="UniProtKB-KW"/>
</dbReference>
<evidence type="ECO:0000256" key="6">
    <source>
        <dbReference type="PIRSR" id="PIRSR000138-1"/>
    </source>
</evidence>
<feature type="binding site" evidence="7">
    <location>
        <position position="242"/>
    </location>
    <ligand>
        <name>glyoxylate</name>
        <dbReference type="ChEBI" id="CHEBI:36655"/>
    </ligand>
</feature>
<feature type="binding site" evidence="7">
    <location>
        <position position="237"/>
    </location>
    <ligand>
        <name>FMN</name>
        <dbReference type="ChEBI" id="CHEBI:58210"/>
    </ligand>
</feature>
<dbReference type="PANTHER" id="PTHR10578:SF107">
    <property type="entry name" value="2-HYDROXYACID OXIDASE 1"/>
    <property type="match status" value="1"/>
</dbReference>
<dbReference type="InterPro" id="IPR012133">
    <property type="entry name" value="Alpha-hydoxy_acid_DH_FMN"/>
</dbReference>
<dbReference type="Proteomes" id="UP000434342">
    <property type="component" value="Unassembled WGS sequence"/>
</dbReference>
<evidence type="ECO:0000256" key="3">
    <source>
        <dbReference type="ARBA" id="ARBA00022643"/>
    </source>
</evidence>
<evidence type="ECO:0000256" key="7">
    <source>
        <dbReference type="PIRSR" id="PIRSR000138-2"/>
    </source>
</evidence>
<dbReference type="PIRSF" id="PIRSF000138">
    <property type="entry name" value="Al-hdrx_acd_dh"/>
    <property type="match status" value="1"/>
</dbReference>
<protein>
    <submittedName>
        <fullName evidence="9">Alpha-hydroxy-acid oxidizing protein</fullName>
    </submittedName>
</protein>
<evidence type="ECO:0000256" key="4">
    <source>
        <dbReference type="ARBA" id="ARBA00023002"/>
    </source>
</evidence>
<evidence type="ECO:0000256" key="5">
    <source>
        <dbReference type="ARBA" id="ARBA00024042"/>
    </source>
</evidence>
<gene>
    <name evidence="9" type="ORF">FYJ69_09215</name>
</gene>
<dbReference type="Pfam" id="PF01070">
    <property type="entry name" value="FMN_dh"/>
    <property type="match status" value="2"/>
</dbReference>
<keyword evidence="4" id="KW-0560">Oxidoreductase</keyword>
<comment type="cofactor">
    <cofactor evidence="1">
        <name>FMN</name>
        <dbReference type="ChEBI" id="CHEBI:58210"/>
    </cofactor>
</comment>
<dbReference type="EMBL" id="VUND01000003">
    <property type="protein sequence ID" value="MST61062.1"/>
    <property type="molecule type" value="Genomic_DNA"/>
</dbReference>
<dbReference type="Gene3D" id="3.20.20.70">
    <property type="entry name" value="Aldolase class I"/>
    <property type="match status" value="1"/>
</dbReference>
<dbReference type="PROSITE" id="PS51349">
    <property type="entry name" value="FMN_HYDROXY_ACID_DH_2"/>
    <property type="match status" value="1"/>
</dbReference>
<accession>A0A6N7X9V4</accession>
<dbReference type="InterPro" id="IPR013785">
    <property type="entry name" value="Aldolase_TIM"/>
</dbReference>
<dbReference type="AlphaFoldDB" id="A0A6N7X9V4"/>
<evidence type="ECO:0000313" key="10">
    <source>
        <dbReference type="Proteomes" id="UP000434342"/>
    </source>
</evidence>
<dbReference type="GO" id="GO:0010181">
    <property type="term" value="F:FMN binding"/>
    <property type="evidence" value="ECO:0007669"/>
    <property type="project" value="InterPro"/>
</dbReference>
<dbReference type="InterPro" id="IPR000262">
    <property type="entry name" value="FMN-dep_DH"/>
</dbReference>
<reference evidence="9 10" key="1">
    <citation type="submission" date="2019-08" db="EMBL/GenBank/DDBJ databases">
        <title>In-depth cultivation of the pig gut microbiome towards novel bacterial diversity and tailored functional studies.</title>
        <authorList>
            <person name="Wylensek D."/>
            <person name="Hitch T.C.A."/>
            <person name="Clavel T."/>
        </authorList>
    </citation>
    <scope>NUCLEOTIDE SEQUENCE [LARGE SCALE GENOMIC DNA]</scope>
    <source>
        <strain evidence="9 10">WB01_CNA04</strain>
    </source>
</reference>
<dbReference type="PANTHER" id="PTHR10578">
    <property type="entry name" value="S -2-HYDROXY-ACID OXIDASE-RELATED"/>
    <property type="match status" value="1"/>
</dbReference>
<feature type="binding site" evidence="7">
    <location>
        <position position="239"/>
    </location>
    <ligand>
        <name>glyoxylate</name>
        <dbReference type="ChEBI" id="CHEBI:36655"/>
    </ligand>
</feature>
<keyword evidence="2 7" id="KW-0285">Flavoprotein</keyword>
<feature type="domain" description="FMN hydroxy acid dehydrogenase" evidence="8">
    <location>
        <begin position="37"/>
        <end position="341"/>
    </location>
</feature>
<dbReference type="InterPro" id="IPR037396">
    <property type="entry name" value="FMN_HAD"/>
</dbReference>
<comment type="caution">
    <text evidence="9">The sequence shown here is derived from an EMBL/GenBank/DDBJ whole genome shotgun (WGS) entry which is preliminary data.</text>
</comment>